<dbReference type="SUPFAM" id="SSF55874">
    <property type="entry name" value="ATPase domain of HSP90 chaperone/DNA topoisomerase II/histidine kinase"/>
    <property type="match status" value="1"/>
</dbReference>
<dbReference type="PANTHER" id="PTHR43047:SF72">
    <property type="entry name" value="OSMOSENSING HISTIDINE PROTEIN KINASE SLN1"/>
    <property type="match status" value="1"/>
</dbReference>
<keyword evidence="8" id="KW-1185">Reference proteome</keyword>
<dbReference type="GO" id="GO:0009927">
    <property type="term" value="F:histidine phosphotransfer kinase activity"/>
    <property type="evidence" value="ECO:0007669"/>
    <property type="project" value="TreeGrafter"/>
</dbReference>
<dbReference type="PROSITE" id="PS50109">
    <property type="entry name" value="HIS_KIN"/>
    <property type="match status" value="1"/>
</dbReference>
<protein>
    <recommendedName>
        <fullName evidence="2">histidine kinase</fullName>
        <ecNumber evidence="2">2.7.13.3</ecNumber>
    </recommendedName>
</protein>
<sequence length="415" mass="44633">MNADSRGYRSAPLPSDERERLQSLHRYALLDSEPEPALDRLAMLTARLLGVPIALVSLVDAERQVLMARCGLETRETSRDVAFCAHAIHSDDILEIPDTHADPRFAGNPLVVGPPFIRSYAGKPLVDRHGHRLGTLCAIDCVARPPLDAGARATLTDLAATVMDLIEMRAAALDAETERQRAQRMAELKDDYLSAMAHELRTPVTALTGFGQLLKASGAAATLTETQRGYLETIVESAEYLGLLVRETLDTQAEAAHAGGPSAEVVDLGAAMTAVGELIAPLAARQSLTVAVRPPPAEVRVWGDALRLRQVLVNLMSNAVKYNRPEGSVRLSASVEADAVHIVCADTGCGIPAEELPRLFRRYHRVAATSDGIEGSGLGLRITRRLVQMMGGRIVVESQEGEGTTFTVTLLRASC</sequence>
<dbReference type="SUPFAM" id="SSF55781">
    <property type="entry name" value="GAF domain-like"/>
    <property type="match status" value="1"/>
</dbReference>
<dbReference type="InterPro" id="IPR005467">
    <property type="entry name" value="His_kinase_dom"/>
</dbReference>
<proteinExistence type="predicted"/>
<evidence type="ECO:0000256" key="4">
    <source>
        <dbReference type="ARBA" id="ARBA00022679"/>
    </source>
</evidence>
<name>A0A7W6RZD9_9PROT</name>
<dbReference type="RefSeq" id="WP_184434274.1">
    <property type="nucleotide sequence ID" value="NZ_JACIGI010000012.1"/>
</dbReference>
<keyword evidence="5 7" id="KW-0418">Kinase</keyword>
<dbReference type="Proteomes" id="UP000555728">
    <property type="component" value="Unassembled WGS sequence"/>
</dbReference>
<feature type="domain" description="Histidine kinase" evidence="6">
    <location>
        <begin position="195"/>
        <end position="414"/>
    </location>
</feature>
<dbReference type="InterPro" id="IPR004358">
    <property type="entry name" value="Sig_transdc_His_kin-like_C"/>
</dbReference>
<reference evidence="7 8" key="1">
    <citation type="submission" date="2020-08" db="EMBL/GenBank/DDBJ databases">
        <title>Genome sequencing of Purple Non-Sulfur Bacteria from various extreme environments.</title>
        <authorList>
            <person name="Mayer M."/>
        </authorList>
    </citation>
    <scope>NUCLEOTIDE SEQUENCE [LARGE SCALE GENOMIC DNA]</scope>
    <source>
        <strain evidence="7 8">JA135</strain>
    </source>
</reference>
<dbReference type="Pfam" id="PF00512">
    <property type="entry name" value="HisKA"/>
    <property type="match status" value="1"/>
</dbReference>
<dbReference type="GO" id="GO:0000155">
    <property type="term" value="F:phosphorelay sensor kinase activity"/>
    <property type="evidence" value="ECO:0007669"/>
    <property type="project" value="InterPro"/>
</dbReference>
<evidence type="ECO:0000256" key="5">
    <source>
        <dbReference type="ARBA" id="ARBA00022777"/>
    </source>
</evidence>
<evidence type="ECO:0000313" key="8">
    <source>
        <dbReference type="Proteomes" id="UP000555728"/>
    </source>
</evidence>
<comment type="caution">
    <text evidence="7">The sequence shown here is derived from an EMBL/GenBank/DDBJ whole genome shotgun (WGS) entry which is preliminary data.</text>
</comment>
<accession>A0A7W6RZD9</accession>
<organism evidence="7 8">
    <name type="scientific">Roseospira goensis</name>
    <dbReference type="NCBI Taxonomy" id="391922"/>
    <lineage>
        <taxon>Bacteria</taxon>
        <taxon>Pseudomonadati</taxon>
        <taxon>Pseudomonadota</taxon>
        <taxon>Alphaproteobacteria</taxon>
        <taxon>Rhodospirillales</taxon>
        <taxon>Rhodospirillaceae</taxon>
        <taxon>Roseospira</taxon>
    </lineage>
</organism>
<dbReference type="EMBL" id="JACIGI010000012">
    <property type="protein sequence ID" value="MBB4286041.1"/>
    <property type="molecule type" value="Genomic_DNA"/>
</dbReference>
<dbReference type="InterPro" id="IPR003018">
    <property type="entry name" value="GAF"/>
</dbReference>
<evidence type="ECO:0000256" key="3">
    <source>
        <dbReference type="ARBA" id="ARBA00022553"/>
    </source>
</evidence>
<dbReference type="SMART" id="SM00388">
    <property type="entry name" value="HisKA"/>
    <property type="match status" value="1"/>
</dbReference>
<dbReference type="SUPFAM" id="SSF47384">
    <property type="entry name" value="Homodimeric domain of signal transducing histidine kinase"/>
    <property type="match status" value="1"/>
</dbReference>
<dbReference type="Gene3D" id="1.10.287.130">
    <property type="match status" value="1"/>
</dbReference>
<dbReference type="AlphaFoldDB" id="A0A7W6RZD9"/>
<keyword evidence="3" id="KW-0597">Phosphoprotein</keyword>
<dbReference type="Pfam" id="PF01590">
    <property type="entry name" value="GAF"/>
    <property type="match status" value="1"/>
</dbReference>
<dbReference type="CDD" id="cd00082">
    <property type="entry name" value="HisKA"/>
    <property type="match status" value="1"/>
</dbReference>
<dbReference type="GO" id="GO:0005886">
    <property type="term" value="C:plasma membrane"/>
    <property type="evidence" value="ECO:0007669"/>
    <property type="project" value="TreeGrafter"/>
</dbReference>
<dbReference type="InterPro" id="IPR036097">
    <property type="entry name" value="HisK_dim/P_sf"/>
</dbReference>
<dbReference type="EC" id="2.7.13.3" evidence="2"/>
<dbReference type="InterPro" id="IPR003661">
    <property type="entry name" value="HisK_dim/P_dom"/>
</dbReference>
<dbReference type="Gene3D" id="3.30.450.40">
    <property type="match status" value="1"/>
</dbReference>
<dbReference type="SMART" id="SM00065">
    <property type="entry name" value="GAF"/>
    <property type="match status" value="1"/>
</dbReference>
<evidence type="ECO:0000256" key="1">
    <source>
        <dbReference type="ARBA" id="ARBA00000085"/>
    </source>
</evidence>
<comment type="catalytic activity">
    <reaction evidence="1">
        <text>ATP + protein L-histidine = ADP + protein N-phospho-L-histidine.</text>
        <dbReference type="EC" id="2.7.13.3"/>
    </reaction>
</comment>
<dbReference type="InterPro" id="IPR036890">
    <property type="entry name" value="HATPase_C_sf"/>
</dbReference>
<dbReference type="PANTHER" id="PTHR43047">
    <property type="entry name" value="TWO-COMPONENT HISTIDINE PROTEIN KINASE"/>
    <property type="match status" value="1"/>
</dbReference>
<evidence type="ECO:0000259" key="6">
    <source>
        <dbReference type="PROSITE" id="PS50109"/>
    </source>
</evidence>
<dbReference type="InterPro" id="IPR003594">
    <property type="entry name" value="HATPase_dom"/>
</dbReference>
<dbReference type="InterPro" id="IPR029016">
    <property type="entry name" value="GAF-like_dom_sf"/>
</dbReference>
<dbReference type="Pfam" id="PF02518">
    <property type="entry name" value="HATPase_c"/>
    <property type="match status" value="1"/>
</dbReference>
<dbReference type="PRINTS" id="PR00344">
    <property type="entry name" value="BCTRLSENSOR"/>
</dbReference>
<keyword evidence="4" id="KW-0808">Transferase</keyword>
<dbReference type="FunFam" id="3.30.565.10:FF:000006">
    <property type="entry name" value="Sensor histidine kinase WalK"/>
    <property type="match status" value="1"/>
</dbReference>
<evidence type="ECO:0000256" key="2">
    <source>
        <dbReference type="ARBA" id="ARBA00012438"/>
    </source>
</evidence>
<evidence type="ECO:0000313" key="7">
    <source>
        <dbReference type="EMBL" id="MBB4286041.1"/>
    </source>
</evidence>
<dbReference type="Gene3D" id="3.30.565.10">
    <property type="entry name" value="Histidine kinase-like ATPase, C-terminal domain"/>
    <property type="match status" value="1"/>
</dbReference>
<dbReference type="SMART" id="SM00387">
    <property type="entry name" value="HATPase_c"/>
    <property type="match status" value="1"/>
</dbReference>
<dbReference type="CDD" id="cd16922">
    <property type="entry name" value="HATPase_EvgS-ArcB-TorS-like"/>
    <property type="match status" value="1"/>
</dbReference>
<gene>
    <name evidence="7" type="ORF">GGD88_001766</name>
</gene>